<name>A0A7W7SLQ3_9ACTN</name>
<dbReference type="InterPro" id="IPR036291">
    <property type="entry name" value="NAD(P)-bd_dom_sf"/>
</dbReference>
<evidence type="ECO:0000313" key="3">
    <source>
        <dbReference type="EMBL" id="MBB4956741.1"/>
    </source>
</evidence>
<reference evidence="3 4" key="1">
    <citation type="submission" date="2020-08" db="EMBL/GenBank/DDBJ databases">
        <title>Sequencing the genomes of 1000 actinobacteria strains.</title>
        <authorList>
            <person name="Klenk H.-P."/>
        </authorList>
    </citation>
    <scope>NUCLEOTIDE SEQUENCE [LARGE SCALE GENOMIC DNA]</scope>
    <source>
        <strain evidence="3 4">DSM 45886</strain>
    </source>
</reference>
<evidence type="ECO:0000256" key="1">
    <source>
        <dbReference type="SAM" id="MobiDB-lite"/>
    </source>
</evidence>
<keyword evidence="4" id="KW-1185">Reference proteome</keyword>
<dbReference type="SUPFAM" id="SSF51735">
    <property type="entry name" value="NAD(P)-binding Rossmann-fold domains"/>
    <property type="match status" value="1"/>
</dbReference>
<feature type="region of interest" description="Disordered" evidence="1">
    <location>
        <begin position="290"/>
        <end position="332"/>
    </location>
</feature>
<protein>
    <submittedName>
        <fullName evidence="3">Nucleoside-diphosphate-sugar epimerase</fullName>
    </submittedName>
</protein>
<organism evidence="3 4">
    <name type="scientific">Micromonospora polyrhachis</name>
    <dbReference type="NCBI Taxonomy" id="1282883"/>
    <lineage>
        <taxon>Bacteria</taxon>
        <taxon>Bacillati</taxon>
        <taxon>Actinomycetota</taxon>
        <taxon>Actinomycetes</taxon>
        <taxon>Micromonosporales</taxon>
        <taxon>Micromonosporaceae</taxon>
        <taxon>Micromonospora</taxon>
    </lineage>
</organism>
<dbReference type="EMBL" id="JACHJW010000001">
    <property type="protein sequence ID" value="MBB4956741.1"/>
    <property type="molecule type" value="Genomic_DNA"/>
</dbReference>
<dbReference type="Proteomes" id="UP000578819">
    <property type="component" value="Unassembled WGS sequence"/>
</dbReference>
<proteinExistence type="predicted"/>
<accession>A0A7W7SLQ3</accession>
<dbReference type="CDD" id="cd08946">
    <property type="entry name" value="SDR_e"/>
    <property type="match status" value="1"/>
</dbReference>
<comment type="caution">
    <text evidence="3">The sequence shown here is derived from an EMBL/GenBank/DDBJ whole genome shotgun (WGS) entry which is preliminary data.</text>
</comment>
<dbReference type="Pfam" id="PF01370">
    <property type="entry name" value="Epimerase"/>
    <property type="match status" value="1"/>
</dbReference>
<dbReference type="PANTHER" id="PTHR43245:SF58">
    <property type="entry name" value="BLL5923 PROTEIN"/>
    <property type="match status" value="1"/>
</dbReference>
<evidence type="ECO:0000259" key="2">
    <source>
        <dbReference type="Pfam" id="PF01370"/>
    </source>
</evidence>
<evidence type="ECO:0000313" key="4">
    <source>
        <dbReference type="Proteomes" id="UP000578819"/>
    </source>
</evidence>
<dbReference type="Gene3D" id="3.90.25.10">
    <property type="entry name" value="UDP-galactose 4-epimerase, domain 1"/>
    <property type="match status" value="1"/>
</dbReference>
<feature type="domain" description="NAD-dependent epimerase/dehydratase" evidence="2">
    <location>
        <begin position="4"/>
        <end position="222"/>
    </location>
</feature>
<dbReference type="InterPro" id="IPR001509">
    <property type="entry name" value="Epimerase_deHydtase"/>
</dbReference>
<dbReference type="Gene3D" id="3.40.50.720">
    <property type="entry name" value="NAD(P)-binding Rossmann-like Domain"/>
    <property type="match status" value="1"/>
</dbReference>
<dbReference type="AlphaFoldDB" id="A0A7W7SLQ3"/>
<sequence>MTRVLLFGAYGFLGGHVRRALAPEVELTCPTRAECDLTHCTDDELASLLCTVRPDAVVNCAGGVTGGGADLIRANTLVTARLVDAVAAHAPAARLVRLGSAAEYGPVPPGHAVNEHDPAIPVGEYGVSQLAATRLLELATGAGRVDGVVLRVFNPIGPGLPEANVLGRAVNLLRRATSQQTAYISMGALGAYRDFVDARDVASAVAAVLAVPTVPDRIYNIASGRAVPARTAVRLLAETAGFTGEIREDGRAPERSAAVDWMCGDIRRAASALGWVPAHDLADSVKALWSGGDIRTDRPGAPSPRPTPGPGRRPPQPGQPDGSSRAPRDTRT</sequence>
<feature type="compositionally biased region" description="Pro residues" evidence="1">
    <location>
        <begin position="301"/>
        <end position="318"/>
    </location>
</feature>
<dbReference type="PANTHER" id="PTHR43245">
    <property type="entry name" value="BIFUNCTIONAL POLYMYXIN RESISTANCE PROTEIN ARNA"/>
    <property type="match status" value="1"/>
</dbReference>
<dbReference type="InterPro" id="IPR050177">
    <property type="entry name" value="Lipid_A_modif_metabolic_enz"/>
</dbReference>
<gene>
    <name evidence="3" type="ORF">FHR38_000474</name>
</gene>
<dbReference type="RefSeq" id="WP_184532351.1">
    <property type="nucleotide sequence ID" value="NZ_JACHJW010000001.1"/>
</dbReference>